<organism evidence="1 2">
    <name type="scientific">Cronartium quercuum f. sp. fusiforme G11</name>
    <dbReference type="NCBI Taxonomy" id="708437"/>
    <lineage>
        <taxon>Eukaryota</taxon>
        <taxon>Fungi</taxon>
        <taxon>Dikarya</taxon>
        <taxon>Basidiomycota</taxon>
        <taxon>Pucciniomycotina</taxon>
        <taxon>Pucciniomycetes</taxon>
        <taxon>Pucciniales</taxon>
        <taxon>Coleosporiaceae</taxon>
        <taxon>Cronartium</taxon>
    </lineage>
</organism>
<dbReference type="AlphaFoldDB" id="A0A9P6N7J0"/>
<evidence type="ECO:0000313" key="1">
    <source>
        <dbReference type="EMBL" id="KAG0141341.1"/>
    </source>
</evidence>
<evidence type="ECO:0000313" key="2">
    <source>
        <dbReference type="Proteomes" id="UP000886653"/>
    </source>
</evidence>
<keyword evidence="2" id="KW-1185">Reference proteome</keyword>
<sequence>MLFTCLGDSSALTLLSNKPMANQQPPRTIGIGVGVPANPLTSAIPPKIIVQNSYGTTAHGFPEQ</sequence>
<reference evidence="1" key="1">
    <citation type="submission" date="2013-11" db="EMBL/GenBank/DDBJ databases">
        <title>Genome sequence of the fusiform rust pathogen reveals effectors for host alternation and coevolution with pine.</title>
        <authorList>
            <consortium name="DOE Joint Genome Institute"/>
            <person name="Smith K."/>
            <person name="Pendleton A."/>
            <person name="Kubisiak T."/>
            <person name="Anderson C."/>
            <person name="Salamov A."/>
            <person name="Aerts A."/>
            <person name="Riley R."/>
            <person name="Clum A."/>
            <person name="Lindquist E."/>
            <person name="Ence D."/>
            <person name="Campbell M."/>
            <person name="Kronenberg Z."/>
            <person name="Feau N."/>
            <person name="Dhillon B."/>
            <person name="Hamelin R."/>
            <person name="Burleigh J."/>
            <person name="Smith J."/>
            <person name="Yandell M."/>
            <person name="Nelson C."/>
            <person name="Grigoriev I."/>
            <person name="Davis J."/>
        </authorList>
    </citation>
    <scope>NUCLEOTIDE SEQUENCE</scope>
    <source>
        <strain evidence="1">G11</strain>
    </source>
</reference>
<comment type="caution">
    <text evidence="1">The sequence shown here is derived from an EMBL/GenBank/DDBJ whole genome shotgun (WGS) entry which is preliminary data.</text>
</comment>
<gene>
    <name evidence="1" type="ORF">CROQUDRAFT_98885</name>
</gene>
<proteinExistence type="predicted"/>
<accession>A0A9P6N7J0</accession>
<name>A0A9P6N7J0_9BASI</name>
<dbReference type="Proteomes" id="UP000886653">
    <property type="component" value="Unassembled WGS sequence"/>
</dbReference>
<dbReference type="EMBL" id="MU167390">
    <property type="protein sequence ID" value="KAG0141341.1"/>
    <property type="molecule type" value="Genomic_DNA"/>
</dbReference>
<protein>
    <submittedName>
        <fullName evidence="1">Uncharacterized protein</fullName>
    </submittedName>
</protein>